<sequence>AGKVQGIVPAKPSTPILANVLVQAKGDTLTLQATDSTISVRASAKTPIEIEGAIALPARHLFQLLRELTTPSITLSCTDGVAILEAGESKFKLQSVDASLFPAFPELSSGPSLSMKGEDFRKILTKTAFAAAKDNSRPFLNGVMMKRAENLATFTSTDGKRLARNQIEVQQKVETPVESILPLKAVEEIIKMLDRDEDVTLSWIEKSLCIESGATTLVTKLLSGQYPDVSRVIPERGSKPISLHKE</sequence>
<evidence type="ECO:0008006" key="12">
    <source>
        <dbReference type="Google" id="ProtNLM"/>
    </source>
</evidence>
<evidence type="ECO:0000256" key="1">
    <source>
        <dbReference type="ARBA" id="ARBA00004496"/>
    </source>
</evidence>
<evidence type="ECO:0000256" key="2">
    <source>
        <dbReference type="ARBA" id="ARBA00010752"/>
    </source>
</evidence>
<dbReference type="GO" id="GO:0006271">
    <property type="term" value="P:DNA strand elongation involved in DNA replication"/>
    <property type="evidence" value="ECO:0007669"/>
    <property type="project" value="TreeGrafter"/>
</dbReference>
<dbReference type="Pfam" id="PF00712">
    <property type="entry name" value="DNA_pol3_beta"/>
    <property type="match status" value="1"/>
</dbReference>
<evidence type="ECO:0000256" key="4">
    <source>
        <dbReference type="ARBA" id="ARBA00022679"/>
    </source>
</evidence>
<dbReference type="InterPro" id="IPR001001">
    <property type="entry name" value="DNA_polIII_beta"/>
</dbReference>
<feature type="non-terminal residue" evidence="11">
    <location>
        <position position="246"/>
    </location>
</feature>
<organism evidence="11">
    <name type="scientific">marine sediment metagenome</name>
    <dbReference type="NCBI Taxonomy" id="412755"/>
    <lineage>
        <taxon>unclassified sequences</taxon>
        <taxon>metagenomes</taxon>
        <taxon>ecological metagenomes</taxon>
    </lineage>
</organism>
<dbReference type="EMBL" id="BARS01046652">
    <property type="protein sequence ID" value="GAG31472.1"/>
    <property type="molecule type" value="Genomic_DNA"/>
</dbReference>
<gene>
    <name evidence="11" type="ORF">S01H1_70182</name>
</gene>
<proteinExistence type="inferred from homology"/>
<keyword evidence="5" id="KW-0548">Nucleotidyltransferase</keyword>
<accession>X0X7X2</accession>
<dbReference type="InterPro" id="IPR046938">
    <property type="entry name" value="DNA_clamp_sf"/>
</dbReference>
<keyword evidence="7" id="KW-0239">DNA-directed DNA polymerase</keyword>
<protein>
    <recommendedName>
        <fullName evidence="12">DNA polymerase III beta sliding clamp central domain-containing protein</fullName>
    </recommendedName>
</protein>
<dbReference type="AlphaFoldDB" id="X0X7X2"/>
<feature type="domain" description="DNA polymerase III beta sliding clamp central" evidence="10">
    <location>
        <begin position="116"/>
        <end position="228"/>
    </location>
</feature>
<evidence type="ECO:0000256" key="7">
    <source>
        <dbReference type="ARBA" id="ARBA00022932"/>
    </source>
</evidence>
<evidence type="ECO:0000313" key="11">
    <source>
        <dbReference type="EMBL" id="GAG31472.1"/>
    </source>
</evidence>
<dbReference type="SMART" id="SM00480">
    <property type="entry name" value="POL3Bc"/>
    <property type="match status" value="1"/>
</dbReference>
<evidence type="ECO:0000256" key="6">
    <source>
        <dbReference type="ARBA" id="ARBA00022705"/>
    </source>
</evidence>
<keyword evidence="8" id="KW-0238">DNA-binding</keyword>
<dbReference type="InterPro" id="IPR022634">
    <property type="entry name" value="DNA_polIII_beta_N"/>
</dbReference>
<comment type="similarity">
    <text evidence="2">Belongs to the beta sliding clamp family.</text>
</comment>
<keyword evidence="4" id="KW-0808">Transferase</keyword>
<dbReference type="PANTHER" id="PTHR30478:SF0">
    <property type="entry name" value="BETA SLIDING CLAMP"/>
    <property type="match status" value="1"/>
</dbReference>
<evidence type="ECO:0000259" key="9">
    <source>
        <dbReference type="Pfam" id="PF00712"/>
    </source>
</evidence>
<dbReference type="InterPro" id="IPR022637">
    <property type="entry name" value="DNA_polIII_beta_cen"/>
</dbReference>
<evidence type="ECO:0000259" key="10">
    <source>
        <dbReference type="Pfam" id="PF02767"/>
    </source>
</evidence>
<dbReference type="GO" id="GO:0003677">
    <property type="term" value="F:DNA binding"/>
    <property type="evidence" value="ECO:0007669"/>
    <property type="project" value="UniProtKB-KW"/>
</dbReference>
<dbReference type="GO" id="GO:0009360">
    <property type="term" value="C:DNA polymerase III complex"/>
    <property type="evidence" value="ECO:0007669"/>
    <property type="project" value="InterPro"/>
</dbReference>
<feature type="non-terminal residue" evidence="11">
    <location>
        <position position="1"/>
    </location>
</feature>
<evidence type="ECO:0000256" key="3">
    <source>
        <dbReference type="ARBA" id="ARBA00022490"/>
    </source>
</evidence>
<dbReference type="PANTHER" id="PTHR30478">
    <property type="entry name" value="DNA POLYMERASE III SUBUNIT BETA"/>
    <property type="match status" value="1"/>
</dbReference>
<dbReference type="Pfam" id="PF02767">
    <property type="entry name" value="DNA_pol3_beta_2"/>
    <property type="match status" value="1"/>
</dbReference>
<evidence type="ECO:0000256" key="8">
    <source>
        <dbReference type="ARBA" id="ARBA00023125"/>
    </source>
</evidence>
<dbReference type="GO" id="GO:0005737">
    <property type="term" value="C:cytoplasm"/>
    <property type="evidence" value="ECO:0007669"/>
    <property type="project" value="UniProtKB-SubCell"/>
</dbReference>
<keyword evidence="3" id="KW-0963">Cytoplasm</keyword>
<evidence type="ECO:0000256" key="5">
    <source>
        <dbReference type="ARBA" id="ARBA00022695"/>
    </source>
</evidence>
<comment type="caution">
    <text evidence="11">The sequence shown here is derived from an EMBL/GenBank/DDBJ whole genome shotgun (WGS) entry which is preliminary data.</text>
</comment>
<feature type="domain" description="DNA polymerase III beta sliding clamp N-terminal" evidence="9">
    <location>
        <begin position="3"/>
        <end position="104"/>
    </location>
</feature>
<dbReference type="GO" id="GO:0008408">
    <property type="term" value="F:3'-5' exonuclease activity"/>
    <property type="evidence" value="ECO:0007669"/>
    <property type="project" value="InterPro"/>
</dbReference>
<dbReference type="Gene3D" id="3.10.150.10">
    <property type="entry name" value="DNA Polymerase III, subunit A, domain 2"/>
    <property type="match status" value="2"/>
</dbReference>
<keyword evidence="6" id="KW-0235">DNA replication</keyword>
<comment type="subcellular location">
    <subcellularLocation>
        <location evidence="1">Cytoplasm</location>
    </subcellularLocation>
</comment>
<dbReference type="SUPFAM" id="SSF55979">
    <property type="entry name" value="DNA clamp"/>
    <property type="match status" value="2"/>
</dbReference>
<dbReference type="GO" id="GO:0003887">
    <property type="term" value="F:DNA-directed DNA polymerase activity"/>
    <property type="evidence" value="ECO:0007669"/>
    <property type="project" value="UniProtKB-KW"/>
</dbReference>
<name>X0X7X2_9ZZZZ</name>
<dbReference type="NCBIfam" id="TIGR00663">
    <property type="entry name" value="dnan"/>
    <property type="match status" value="1"/>
</dbReference>
<dbReference type="CDD" id="cd00140">
    <property type="entry name" value="beta_clamp"/>
    <property type="match status" value="1"/>
</dbReference>
<reference evidence="11" key="1">
    <citation type="journal article" date="2014" name="Front. Microbiol.">
        <title>High frequency of phylogenetically diverse reductive dehalogenase-homologous genes in deep subseafloor sedimentary metagenomes.</title>
        <authorList>
            <person name="Kawai M."/>
            <person name="Futagami T."/>
            <person name="Toyoda A."/>
            <person name="Takaki Y."/>
            <person name="Nishi S."/>
            <person name="Hori S."/>
            <person name="Arai W."/>
            <person name="Tsubouchi T."/>
            <person name="Morono Y."/>
            <person name="Uchiyama I."/>
            <person name="Ito T."/>
            <person name="Fujiyama A."/>
            <person name="Inagaki F."/>
            <person name="Takami H."/>
        </authorList>
    </citation>
    <scope>NUCLEOTIDE SEQUENCE</scope>
    <source>
        <strain evidence="11">Expedition CK06-06</strain>
    </source>
</reference>